<evidence type="ECO:0000256" key="2">
    <source>
        <dbReference type="SAM" id="SignalP"/>
    </source>
</evidence>
<keyword evidence="2" id="KW-0732">Signal</keyword>
<evidence type="ECO:0000313" key="4">
    <source>
        <dbReference type="Proteomes" id="UP000323565"/>
    </source>
</evidence>
<feature type="chain" id="PRO_5045855221" evidence="2">
    <location>
        <begin position="24"/>
        <end position="354"/>
    </location>
</feature>
<feature type="compositionally biased region" description="Low complexity" evidence="1">
    <location>
        <begin position="44"/>
        <end position="77"/>
    </location>
</feature>
<name>A0ABX5Z587_9MICO</name>
<keyword evidence="4" id="KW-1185">Reference proteome</keyword>
<accession>A0ABX5Z587</accession>
<protein>
    <submittedName>
        <fullName evidence="3">Uncharacterized protein</fullName>
    </submittedName>
</protein>
<dbReference type="PROSITE" id="PS51257">
    <property type="entry name" value="PROKAR_LIPOPROTEIN"/>
    <property type="match status" value="1"/>
</dbReference>
<dbReference type="Proteomes" id="UP000323565">
    <property type="component" value="Chromosome"/>
</dbReference>
<feature type="region of interest" description="Disordered" evidence="1">
    <location>
        <begin position="25"/>
        <end position="88"/>
    </location>
</feature>
<reference evidence="3 4" key="1">
    <citation type="submission" date="2019-08" db="EMBL/GenBank/DDBJ databases">
        <title>Dermacoccus abyssi strain HZAU 226, whole genome Nanopore sequencing project.</title>
        <authorList>
            <person name="Guo A."/>
            <person name="Zhang X."/>
            <person name="Ruan Y."/>
            <person name="Liu W."/>
            <person name="Chen Q."/>
            <person name="Gu L."/>
        </authorList>
    </citation>
    <scope>NUCLEOTIDE SEQUENCE [LARGE SCALE GENOMIC DNA]</scope>
    <source>
        <strain evidence="3 4">HZAU 226</strain>
    </source>
</reference>
<dbReference type="EMBL" id="CP043031">
    <property type="protein sequence ID" value="QEH92145.1"/>
    <property type="molecule type" value="Genomic_DNA"/>
</dbReference>
<gene>
    <name evidence="3" type="ORF">FV141_00265</name>
</gene>
<feature type="signal peptide" evidence="2">
    <location>
        <begin position="1"/>
        <end position="23"/>
    </location>
</feature>
<sequence length="354" mass="36526">MGQRGTIRTITTVTLLTSLGALGACGQGSGRESAAPSTPGSKQTSTTPSTSVAATSSSSTSSTSSTTTSSASPSSTAKRPPAPLSQVWNPAAGNCELLDKITEKVLAEKQAVTDYEVESDGCYRIAASNESKAVSLYSRTETAEQYIAQRKTQGPVSSSTVADGPTAQTLWVTRTTDGSTMSDVIWRGDDGRTWLLSYSGPDAHGAAKQRMLAAARTVDQYIVAGGASSATTTAQTPTFGVEQPPAGTTTVMAAGLGAVKPQEFALSTHSTTYVTDITWTSWGGQTARGTGKAKHALKGTSMADAPIETATIVATLGTCNGKPAYTKVNWSFPGEPEGKNEASWDLCDLDSGLQ</sequence>
<organism evidence="3 4">
    <name type="scientific">Dermacoccus abyssi</name>
    <dbReference type="NCBI Taxonomy" id="322596"/>
    <lineage>
        <taxon>Bacteria</taxon>
        <taxon>Bacillati</taxon>
        <taxon>Actinomycetota</taxon>
        <taxon>Actinomycetes</taxon>
        <taxon>Micrococcales</taxon>
        <taxon>Dermacoccaceae</taxon>
        <taxon>Dermacoccus</taxon>
    </lineage>
</organism>
<proteinExistence type="predicted"/>
<evidence type="ECO:0000313" key="3">
    <source>
        <dbReference type="EMBL" id="QEH92145.1"/>
    </source>
</evidence>
<evidence type="ECO:0000256" key="1">
    <source>
        <dbReference type="SAM" id="MobiDB-lite"/>
    </source>
</evidence>